<proteinExistence type="predicted"/>
<accession>A0A6J4MHG7</accession>
<feature type="non-terminal residue" evidence="1">
    <location>
        <position position="104"/>
    </location>
</feature>
<reference evidence="1" key="1">
    <citation type="submission" date="2020-02" db="EMBL/GenBank/DDBJ databases">
        <authorList>
            <person name="Meier V. D."/>
        </authorList>
    </citation>
    <scope>NUCLEOTIDE SEQUENCE</scope>
    <source>
        <strain evidence="1">AVDCRST_MAG11</strain>
    </source>
</reference>
<dbReference type="AlphaFoldDB" id="A0A6J4MHG7"/>
<sequence>MLRALTRFFSLGAGDDPAQLALPLDGAPPRTADELLARLRGLGLGGIVRCRLTRNRTVMVSFRGGELRVHQGYLDAPPAVHAAIVAFVTARTAAARRAAQRLIL</sequence>
<gene>
    <name evidence="1" type="ORF">AVDCRST_MAG11-4039</name>
</gene>
<name>A0A6J4MHG7_9BACT</name>
<dbReference type="EMBL" id="CADCTU010000860">
    <property type="protein sequence ID" value="CAA9359667.1"/>
    <property type="molecule type" value="Genomic_DNA"/>
</dbReference>
<evidence type="ECO:0000313" key="1">
    <source>
        <dbReference type="EMBL" id="CAA9359667.1"/>
    </source>
</evidence>
<organism evidence="1">
    <name type="scientific">uncultured Gemmatimonadaceae bacterium</name>
    <dbReference type="NCBI Taxonomy" id="246130"/>
    <lineage>
        <taxon>Bacteria</taxon>
        <taxon>Pseudomonadati</taxon>
        <taxon>Gemmatimonadota</taxon>
        <taxon>Gemmatimonadia</taxon>
        <taxon>Gemmatimonadales</taxon>
        <taxon>Gemmatimonadaceae</taxon>
        <taxon>environmental samples</taxon>
    </lineage>
</organism>
<protein>
    <submittedName>
        <fullName evidence="1">Uncharacterized protein</fullName>
    </submittedName>
</protein>